<dbReference type="OrthoDB" id="4329281at2"/>
<name>A0A0X3VDB2_9ACTN</name>
<reference evidence="2" key="1">
    <citation type="submission" date="2015-10" db="EMBL/GenBank/DDBJ databases">
        <authorList>
            <person name="Ju K.-S."/>
            <person name="Doroghazi J.R."/>
            <person name="Metcalf W.W."/>
        </authorList>
    </citation>
    <scope>NUCLEOTIDE SEQUENCE [LARGE SCALE GENOMIC DNA]</scope>
    <source>
        <strain evidence="2">NRRL 3151</strain>
    </source>
</reference>
<gene>
    <name evidence="1" type="ORF">ADL12_08915</name>
</gene>
<comment type="caution">
    <text evidence="1">The sequence shown here is derived from an EMBL/GenBank/DDBJ whole genome shotgun (WGS) entry which is preliminary data.</text>
</comment>
<evidence type="ECO:0000313" key="2">
    <source>
        <dbReference type="Proteomes" id="UP000053923"/>
    </source>
</evidence>
<evidence type="ECO:0000313" key="1">
    <source>
        <dbReference type="EMBL" id="KUL42759.1"/>
    </source>
</evidence>
<dbReference type="AlphaFoldDB" id="A0A0X3VDB2"/>
<keyword evidence="2" id="KW-1185">Reference proteome</keyword>
<proteinExistence type="predicted"/>
<dbReference type="RefSeq" id="WP_062700350.1">
    <property type="nucleotide sequence ID" value="NZ_LLZG01000047.1"/>
</dbReference>
<sequence>MAEGRDLVIEAGEEGATANLLYRADLVHDRGIFTLIVRDLVRGTLQTTTVPGRTVAKIPLYLSKLDLQRH</sequence>
<protein>
    <submittedName>
        <fullName evidence="1">Uncharacterized protein</fullName>
    </submittedName>
</protein>
<dbReference type="Proteomes" id="UP000053923">
    <property type="component" value="Unassembled WGS sequence"/>
</dbReference>
<organism evidence="1 2">
    <name type="scientific">Streptomyces regalis</name>
    <dbReference type="NCBI Taxonomy" id="68262"/>
    <lineage>
        <taxon>Bacteria</taxon>
        <taxon>Bacillati</taxon>
        <taxon>Actinomycetota</taxon>
        <taxon>Actinomycetes</taxon>
        <taxon>Kitasatosporales</taxon>
        <taxon>Streptomycetaceae</taxon>
        <taxon>Streptomyces</taxon>
    </lineage>
</organism>
<accession>A0A0X3VDB2</accession>
<dbReference type="EMBL" id="LLZG01000047">
    <property type="protein sequence ID" value="KUL42759.1"/>
    <property type="molecule type" value="Genomic_DNA"/>
</dbReference>